<organism evidence="1 2">
    <name type="scientific">Chaetomium tenue</name>
    <dbReference type="NCBI Taxonomy" id="1854479"/>
    <lineage>
        <taxon>Eukaryota</taxon>
        <taxon>Fungi</taxon>
        <taxon>Dikarya</taxon>
        <taxon>Ascomycota</taxon>
        <taxon>Pezizomycotina</taxon>
        <taxon>Sordariomycetes</taxon>
        <taxon>Sordariomycetidae</taxon>
        <taxon>Sordariales</taxon>
        <taxon>Chaetomiaceae</taxon>
        <taxon>Chaetomium</taxon>
    </lineage>
</organism>
<name>A0ACB7P9T5_9PEZI</name>
<sequence length="178" mass="20550">MPTIRLPNMPGRRSFLYHKGSRSSPTVKYHLYSTHYLSWYLTISLTRPRLSTTDTTAHYWNSQQCAVSYPYTTHTGTAAEEDIWGQWTTRWTDLVARATRLGADPETLGYIDTAEHTHLVAFQPLREELQGLNGYNANDAQGRRRQILYSIFDDVSGEEDRMLVLELIPVLIRQPMPF</sequence>
<gene>
    <name evidence="1" type="ORF">F5144DRAFT_651073</name>
</gene>
<dbReference type="Proteomes" id="UP000724584">
    <property type="component" value="Unassembled WGS sequence"/>
</dbReference>
<protein>
    <submittedName>
        <fullName evidence="1">Uncharacterized protein</fullName>
    </submittedName>
</protein>
<comment type="caution">
    <text evidence="1">The sequence shown here is derived from an EMBL/GenBank/DDBJ whole genome shotgun (WGS) entry which is preliminary data.</text>
</comment>
<keyword evidence="2" id="KW-1185">Reference proteome</keyword>
<accession>A0ACB7P9T5</accession>
<reference evidence="1 2" key="1">
    <citation type="journal article" date="2021" name="Nat. Commun.">
        <title>Genetic determinants of endophytism in the Arabidopsis root mycobiome.</title>
        <authorList>
            <person name="Mesny F."/>
            <person name="Miyauchi S."/>
            <person name="Thiergart T."/>
            <person name="Pickel B."/>
            <person name="Atanasova L."/>
            <person name="Karlsson M."/>
            <person name="Huettel B."/>
            <person name="Barry K.W."/>
            <person name="Haridas S."/>
            <person name="Chen C."/>
            <person name="Bauer D."/>
            <person name="Andreopoulos W."/>
            <person name="Pangilinan J."/>
            <person name="LaButti K."/>
            <person name="Riley R."/>
            <person name="Lipzen A."/>
            <person name="Clum A."/>
            <person name="Drula E."/>
            <person name="Henrissat B."/>
            <person name="Kohler A."/>
            <person name="Grigoriev I.V."/>
            <person name="Martin F.M."/>
            <person name="Hacquard S."/>
        </authorList>
    </citation>
    <scope>NUCLEOTIDE SEQUENCE [LARGE SCALE GENOMIC DNA]</scope>
    <source>
        <strain evidence="1 2">MPI-SDFR-AT-0079</strain>
    </source>
</reference>
<evidence type="ECO:0000313" key="2">
    <source>
        <dbReference type="Proteomes" id="UP000724584"/>
    </source>
</evidence>
<dbReference type="EMBL" id="JAGIZQ010000004">
    <property type="protein sequence ID" value="KAH6632695.1"/>
    <property type="molecule type" value="Genomic_DNA"/>
</dbReference>
<evidence type="ECO:0000313" key="1">
    <source>
        <dbReference type="EMBL" id="KAH6632695.1"/>
    </source>
</evidence>
<proteinExistence type="predicted"/>